<sequence length="247" mass="26661">MCRHLAYLGPAVTLASLVQEPSHSLFEQSWSPRDMRGGGTVNADGFGLGWYVDGNSVRYRRNVPIWTDDNLPELAGSIRSGAVIAAVRNGTDGMPHTESSVSPFKVGNWLFSHNGRLPGYPESTVKLAEQLPVAELLKLDAPVDSALLFALVSNRLRDGIRPADAVASVVREVESVAPGSRLNLLLTDGEQIVATSWTHSLRVRQTADSVTVSSEPFGSADWDDVPDRSLLVATATTLQITPMEGRE</sequence>
<dbReference type="UniPathway" id="UPA01014"/>
<dbReference type="EC" id="3.5.1.118" evidence="2"/>
<dbReference type="Gene3D" id="3.60.20.10">
    <property type="entry name" value="Glutamine Phosphoribosylpyrophosphate, subunit 1, domain 1"/>
    <property type="match status" value="1"/>
</dbReference>
<dbReference type="CDD" id="cd01908">
    <property type="entry name" value="YafJ"/>
    <property type="match status" value="1"/>
</dbReference>
<comment type="catalytic activity">
    <reaction evidence="2">
        <text>gamma-L-glutamyl-hercynylcysteine S-oxide + H2O = S-(hercyn-2-yl)-L-cysteine S-oxide + L-glutamate</text>
        <dbReference type="Rhea" id="RHEA:42684"/>
        <dbReference type="ChEBI" id="CHEBI:15377"/>
        <dbReference type="ChEBI" id="CHEBI:29985"/>
        <dbReference type="ChEBI" id="CHEBI:82703"/>
        <dbReference type="ChEBI" id="CHEBI:82706"/>
        <dbReference type="EC" id="3.5.1.118"/>
    </reaction>
</comment>
<dbReference type="Proteomes" id="UP000292346">
    <property type="component" value="Unassembled WGS sequence"/>
</dbReference>
<reference evidence="4 5" key="1">
    <citation type="submission" date="2019-02" db="EMBL/GenBank/DDBJ databases">
        <title>Kribbella capetownensis sp. nov. and Kribbella speibonae sp. nov., isolated from soil.</title>
        <authorList>
            <person name="Curtis S.M."/>
            <person name="Norton I."/>
            <person name="Everest G.J."/>
            <person name="Meyers P.R."/>
        </authorList>
    </citation>
    <scope>NUCLEOTIDE SEQUENCE [LARGE SCALE GENOMIC DNA]</scope>
    <source>
        <strain evidence="4 5">KCTC 29219</strain>
    </source>
</reference>
<dbReference type="PANTHER" id="PTHR43187:SF2">
    <property type="entry name" value="GAMMA-GLUTAMYL-HERCYNYLCYSTEINE SULFOXIDE HYDROLASE"/>
    <property type="match status" value="1"/>
</dbReference>
<evidence type="ECO:0000313" key="4">
    <source>
        <dbReference type="EMBL" id="TCC09859.1"/>
    </source>
</evidence>
<organism evidence="4 5">
    <name type="scientific">Kribbella soli</name>
    <dbReference type="NCBI Taxonomy" id="1124743"/>
    <lineage>
        <taxon>Bacteria</taxon>
        <taxon>Bacillati</taxon>
        <taxon>Actinomycetota</taxon>
        <taxon>Actinomycetes</taxon>
        <taxon>Propionibacteriales</taxon>
        <taxon>Kribbellaceae</taxon>
        <taxon>Kribbella</taxon>
    </lineage>
</organism>
<proteinExistence type="inferred from homology"/>
<gene>
    <name evidence="2 4" type="primary">egtC</name>
    <name evidence="4" type="ORF">E0H45_00490</name>
</gene>
<feature type="domain" description="Glutamine amidotransferase type-2" evidence="3">
    <location>
        <begin position="2"/>
        <end position="247"/>
    </location>
</feature>
<evidence type="ECO:0000313" key="5">
    <source>
        <dbReference type="Proteomes" id="UP000292346"/>
    </source>
</evidence>
<accession>A0A4R0HQ06</accession>
<dbReference type="Pfam" id="PF13230">
    <property type="entry name" value="GATase_4"/>
    <property type="match status" value="1"/>
</dbReference>
<comment type="pathway">
    <text evidence="2">Amino-acid biosynthesis; ergothioneine biosynthesis.</text>
</comment>
<dbReference type="InterPro" id="IPR017932">
    <property type="entry name" value="GATase_2_dom"/>
</dbReference>
<dbReference type="SUPFAM" id="SSF56235">
    <property type="entry name" value="N-terminal nucleophile aminohydrolases (Ntn hydrolases)"/>
    <property type="match status" value="1"/>
</dbReference>
<dbReference type="EMBL" id="SJJZ01000001">
    <property type="protein sequence ID" value="TCC09859.1"/>
    <property type="molecule type" value="Genomic_DNA"/>
</dbReference>
<dbReference type="InterPro" id="IPR017808">
    <property type="entry name" value="EgtC"/>
</dbReference>
<dbReference type="AlphaFoldDB" id="A0A4R0HQ06"/>
<evidence type="ECO:0000256" key="1">
    <source>
        <dbReference type="ARBA" id="ARBA00022962"/>
    </source>
</evidence>
<comment type="function">
    <text evidence="2">Catalyzes the hydrolysis of the gamma-glutamyl amide bond of hercynyl-gamma-L-glutamyl-L-cysteine sulfoxide to produce hercynylcysteine sulfoxide, a step in the biosynthesis pathway of ergothioneine.</text>
</comment>
<evidence type="ECO:0000256" key="2">
    <source>
        <dbReference type="HAMAP-Rule" id="MF_02036"/>
    </source>
</evidence>
<dbReference type="PANTHER" id="PTHR43187">
    <property type="entry name" value="GLUTAMINE AMIDOTRANSFERASE DUG3-RELATED"/>
    <property type="match status" value="1"/>
</dbReference>
<dbReference type="InterPro" id="IPR032889">
    <property type="entry name" value="EgtC_Actinobacteria"/>
</dbReference>
<dbReference type="GO" id="GO:0016811">
    <property type="term" value="F:hydrolase activity, acting on carbon-nitrogen (but not peptide) bonds, in linear amides"/>
    <property type="evidence" value="ECO:0007669"/>
    <property type="project" value="UniProtKB-UniRule"/>
</dbReference>
<dbReference type="InterPro" id="IPR052373">
    <property type="entry name" value="Gamma-glu_amide_hydrolase"/>
</dbReference>
<dbReference type="OrthoDB" id="9804310at2"/>
<dbReference type="RefSeq" id="WP_131334287.1">
    <property type="nucleotide sequence ID" value="NZ_SJJZ01000001.1"/>
</dbReference>
<protein>
    <recommendedName>
        <fullName evidence="2">Gamma-glutamyl-hercynylcysteine sulfoxide hydrolase</fullName>
        <ecNumber evidence="2">3.5.1.118</ecNumber>
    </recommendedName>
    <alternativeName>
        <fullName evidence="2">Gamma-glutamyl hercynylcysteine S-oxide hydrolase</fullName>
    </alternativeName>
</protein>
<dbReference type="GO" id="GO:0052699">
    <property type="term" value="P:ergothioneine biosynthetic process"/>
    <property type="evidence" value="ECO:0007669"/>
    <property type="project" value="UniProtKB-UniRule"/>
</dbReference>
<dbReference type="PROSITE" id="PS51278">
    <property type="entry name" value="GATASE_TYPE_2"/>
    <property type="match status" value="1"/>
</dbReference>
<evidence type="ECO:0000259" key="3">
    <source>
        <dbReference type="PROSITE" id="PS51278"/>
    </source>
</evidence>
<keyword evidence="2" id="KW-0378">Hydrolase</keyword>
<dbReference type="InterPro" id="IPR026869">
    <property type="entry name" value="EgtC-like"/>
</dbReference>
<name>A0A4R0HQ06_9ACTN</name>
<keyword evidence="1 2" id="KW-0315">Glutamine amidotransferase</keyword>
<dbReference type="NCBIfam" id="TIGR03442">
    <property type="entry name" value="ergothioneine biosynthesis protein EgtC"/>
    <property type="match status" value="1"/>
</dbReference>
<dbReference type="InterPro" id="IPR029055">
    <property type="entry name" value="Ntn_hydrolases_N"/>
</dbReference>
<keyword evidence="5" id="KW-1185">Reference proteome</keyword>
<dbReference type="HAMAP" id="MF_02036">
    <property type="entry name" value="EgtC"/>
    <property type="match status" value="1"/>
</dbReference>
<comment type="caution">
    <text evidence="4">The sequence shown here is derived from an EMBL/GenBank/DDBJ whole genome shotgun (WGS) entry which is preliminary data.</text>
</comment>